<feature type="transmembrane region" description="Helical" evidence="1">
    <location>
        <begin position="194"/>
        <end position="216"/>
    </location>
</feature>
<dbReference type="PANTHER" id="PTHR40465">
    <property type="entry name" value="CHROMOSOME 1, WHOLE GENOME SHOTGUN SEQUENCE"/>
    <property type="match status" value="1"/>
</dbReference>
<accession>A0A067TE90</accession>
<feature type="transmembrane region" description="Helical" evidence="1">
    <location>
        <begin position="151"/>
        <end position="174"/>
    </location>
</feature>
<feature type="transmembrane region" description="Helical" evidence="1">
    <location>
        <begin position="118"/>
        <end position="139"/>
    </location>
</feature>
<evidence type="ECO:0000313" key="3">
    <source>
        <dbReference type="EMBL" id="KDR78224.1"/>
    </source>
</evidence>
<dbReference type="Pfam" id="PF20152">
    <property type="entry name" value="DUF6534"/>
    <property type="match status" value="1"/>
</dbReference>
<dbReference type="AlphaFoldDB" id="A0A067TE90"/>
<gene>
    <name evidence="3" type="ORF">GALMADRAFT_138346</name>
</gene>
<feature type="domain" description="DUF6534" evidence="2">
    <location>
        <begin position="202"/>
        <end position="287"/>
    </location>
</feature>
<feature type="transmembrane region" description="Helical" evidence="1">
    <location>
        <begin position="6"/>
        <end position="25"/>
    </location>
</feature>
<keyword evidence="1" id="KW-0812">Transmembrane</keyword>
<dbReference type="PANTHER" id="PTHR40465:SF1">
    <property type="entry name" value="DUF6534 DOMAIN-CONTAINING PROTEIN"/>
    <property type="match status" value="1"/>
</dbReference>
<proteinExistence type="predicted"/>
<organism evidence="3 4">
    <name type="scientific">Galerina marginata (strain CBS 339.88)</name>
    <dbReference type="NCBI Taxonomy" id="685588"/>
    <lineage>
        <taxon>Eukaryota</taxon>
        <taxon>Fungi</taxon>
        <taxon>Dikarya</taxon>
        <taxon>Basidiomycota</taxon>
        <taxon>Agaricomycotina</taxon>
        <taxon>Agaricomycetes</taxon>
        <taxon>Agaricomycetidae</taxon>
        <taxon>Agaricales</taxon>
        <taxon>Agaricineae</taxon>
        <taxon>Strophariaceae</taxon>
        <taxon>Galerina</taxon>
    </lineage>
</organism>
<dbReference type="HOGENOM" id="CLU_046025_5_3_1"/>
<dbReference type="InterPro" id="IPR045339">
    <property type="entry name" value="DUF6534"/>
</dbReference>
<evidence type="ECO:0000313" key="4">
    <source>
        <dbReference type="Proteomes" id="UP000027222"/>
    </source>
</evidence>
<feature type="transmembrane region" description="Helical" evidence="1">
    <location>
        <begin position="46"/>
        <end position="66"/>
    </location>
</feature>
<dbReference type="OrthoDB" id="3270417at2759"/>
<keyword evidence="1" id="KW-1133">Transmembrane helix</keyword>
<keyword evidence="4" id="KW-1185">Reference proteome</keyword>
<reference evidence="4" key="1">
    <citation type="journal article" date="2014" name="Proc. Natl. Acad. Sci. U.S.A.">
        <title>Extensive sampling of basidiomycete genomes demonstrates inadequacy of the white-rot/brown-rot paradigm for wood decay fungi.</title>
        <authorList>
            <person name="Riley R."/>
            <person name="Salamov A.A."/>
            <person name="Brown D.W."/>
            <person name="Nagy L.G."/>
            <person name="Floudas D."/>
            <person name="Held B.W."/>
            <person name="Levasseur A."/>
            <person name="Lombard V."/>
            <person name="Morin E."/>
            <person name="Otillar R."/>
            <person name="Lindquist E.A."/>
            <person name="Sun H."/>
            <person name="LaButti K.M."/>
            <person name="Schmutz J."/>
            <person name="Jabbour D."/>
            <person name="Luo H."/>
            <person name="Baker S.E."/>
            <person name="Pisabarro A.G."/>
            <person name="Walton J.D."/>
            <person name="Blanchette R.A."/>
            <person name="Henrissat B."/>
            <person name="Martin F."/>
            <person name="Cullen D."/>
            <person name="Hibbett D.S."/>
            <person name="Grigoriev I.V."/>
        </authorList>
    </citation>
    <scope>NUCLEOTIDE SEQUENCE [LARGE SCALE GENOMIC DNA]</scope>
    <source>
        <strain evidence="4">CBS 339.88</strain>
    </source>
</reference>
<name>A0A067TE90_GALM3</name>
<feature type="transmembrane region" description="Helical" evidence="1">
    <location>
        <begin position="236"/>
        <end position="257"/>
    </location>
</feature>
<dbReference type="EMBL" id="KL142375">
    <property type="protein sequence ID" value="KDR78224.1"/>
    <property type="molecule type" value="Genomic_DNA"/>
</dbReference>
<keyword evidence="1" id="KW-0472">Membrane</keyword>
<sequence>MTDLHATLGAAFFGFSAGAILYGITIRQAYQYYTTSANESVIRKSVIAIVCSLDTFHLVFSMYLVYNLILQLLGYSAAGPNVLWSLKVFFRMLLVPPFPDQQHLQIKGTGLGSGALHYLSNLMVILIVFVQGFYLFQIWKLSGNMLLARRFAHAVQFFVIFISLFALAVGIIFFSQLQRIEVILSFSSGFEYVVYLGFGATALVDCAIAAAMCIILHKSSAGTERSETVLESLIQYFIGSGLLTSFAAILCIILYVVQPNTLLYLGMEFSVTRLYANSVLAMFNARHNLREKLNETMELKLPSGVFFVEPDQMSQNMSLIGSNPFSPGEETKYSECDCSIRGHKEGSMQSRGYTV</sequence>
<evidence type="ECO:0000256" key="1">
    <source>
        <dbReference type="SAM" id="Phobius"/>
    </source>
</evidence>
<evidence type="ECO:0000259" key="2">
    <source>
        <dbReference type="Pfam" id="PF20152"/>
    </source>
</evidence>
<dbReference type="Proteomes" id="UP000027222">
    <property type="component" value="Unassembled WGS sequence"/>
</dbReference>
<protein>
    <recommendedName>
        <fullName evidence="2">DUF6534 domain-containing protein</fullName>
    </recommendedName>
</protein>